<evidence type="ECO:0000256" key="4">
    <source>
        <dbReference type="ARBA" id="ARBA00022827"/>
    </source>
</evidence>
<dbReference type="Proteomes" id="UP001500929">
    <property type="component" value="Unassembled WGS sequence"/>
</dbReference>
<evidence type="ECO:0000313" key="8">
    <source>
        <dbReference type="Proteomes" id="UP001500929"/>
    </source>
</evidence>
<sequence>MTFSDDTLRSLAAAVEGPVFVRGDAGLVAEVAAHNTAVAHDPEIAVGAASEADVEAAVRFAAAAGLPVRVLATGHGSFAPVTDGLLVTTRRLDTLELDPAARVARVGAGLRWKPVVAAAAEHGLAPITGSSDSVGVVGYLTGGGLGPLARTFGFSSDFVRSLRVVTASGEAVTASASSHPELFWALRGGKAGFGVVTSVELELVPLETFFGGSLFFDAEHIESVLRAWAAFTTDAPEEATSSVAVLRFPPFEFIPEPLRGKTVVSLRFAYVGDPEEGERVFAPLRAAAPALLGRVGVMPAADIALVHSDPTGPGPIWDRGMLLSSIDSAFVDTFLDVFGADREVPFVAAELRHLGGATSRDVPEGSAVGGRDGAFTLVMIGAPDPSLFTTVLPHVADGITARLAPWVSPSTTINFAGDLSVPGSFEAAWPAEVFERLARIRRQYDPAVLFPYPPAR</sequence>
<keyword evidence="4" id="KW-0274">FAD</keyword>
<dbReference type="InterPro" id="IPR016167">
    <property type="entry name" value="FAD-bd_PCMH_sub1"/>
</dbReference>
<dbReference type="PROSITE" id="PS51387">
    <property type="entry name" value="FAD_PCMH"/>
    <property type="match status" value="1"/>
</dbReference>
<keyword evidence="8" id="KW-1185">Reference proteome</keyword>
<feature type="domain" description="FAD-binding PCMH-type" evidence="6">
    <location>
        <begin position="38"/>
        <end position="206"/>
    </location>
</feature>
<evidence type="ECO:0000256" key="2">
    <source>
        <dbReference type="ARBA" id="ARBA00005466"/>
    </source>
</evidence>
<evidence type="ECO:0000256" key="5">
    <source>
        <dbReference type="ARBA" id="ARBA00023002"/>
    </source>
</evidence>
<dbReference type="InterPro" id="IPR016166">
    <property type="entry name" value="FAD-bd_PCMH"/>
</dbReference>
<comment type="cofactor">
    <cofactor evidence="1">
        <name>FAD</name>
        <dbReference type="ChEBI" id="CHEBI:57692"/>
    </cofactor>
</comment>
<proteinExistence type="inferred from homology"/>
<reference evidence="7 8" key="1">
    <citation type="journal article" date="2019" name="Int. J. Syst. Evol. Microbiol.">
        <title>The Global Catalogue of Microorganisms (GCM) 10K type strain sequencing project: providing services to taxonomists for standard genome sequencing and annotation.</title>
        <authorList>
            <consortium name="The Broad Institute Genomics Platform"/>
            <consortium name="The Broad Institute Genome Sequencing Center for Infectious Disease"/>
            <person name="Wu L."/>
            <person name="Ma J."/>
        </authorList>
    </citation>
    <scope>NUCLEOTIDE SEQUENCE [LARGE SCALE GENOMIC DNA]</scope>
    <source>
        <strain evidence="7 8">JCM 16117</strain>
    </source>
</reference>
<organism evidence="7 8">
    <name type="scientific">Herbiconiux moechotypicola</name>
    <dbReference type="NCBI Taxonomy" id="637393"/>
    <lineage>
        <taxon>Bacteria</taxon>
        <taxon>Bacillati</taxon>
        <taxon>Actinomycetota</taxon>
        <taxon>Actinomycetes</taxon>
        <taxon>Micrococcales</taxon>
        <taxon>Microbacteriaceae</taxon>
        <taxon>Herbiconiux</taxon>
    </lineage>
</organism>
<dbReference type="EMBL" id="BAAAQY010000005">
    <property type="protein sequence ID" value="GAA2235991.1"/>
    <property type="molecule type" value="Genomic_DNA"/>
</dbReference>
<dbReference type="PANTHER" id="PTHR42973">
    <property type="entry name" value="BINDING OXIDOREDUCTASE, PUTATIVE (AFU_ORTHOLOGUE AFUA_1G17690)-RELATED"/>
    <property type="match status" value="1"/>
</dbReference>
<dbReference type="SUPFAM" id="SSF56176">
    <property type="entry name" value="FAD-binding/transporter-associated domain-like"/>
    <property type="match status" value="1"/>
</dbReference>
<dbReference type="PROSITE" id="PS00862">
    <property type="entry name" value="OX2_COVAL_FAD"/>
    <property type="match status" value="1"/>
</dbReference>
<dbReference type="PANTHER" id="PTHR42973:SF39">
    <property type="entry name" value="FAD-BINDING PCMH-TYPE DOMAIN-CONTAINING PROTEIN"/>
    <property type="match status" value="1"/>
</dbReference>
<accession>A0ABN3DLX5</accession>
<name>A0ABN3DLX5_9MICO</name>
<evidence type="ECO:0000256" key="3">
    <source>
        <dbReference type="ARBA" id="ARBA00022630"/>
    </source>
</evidence>
<evidence type="ECO:0000256" key="1">
    <source>
        <dbReference type="ARBA" id="ARBA00001974"/>
    </source>
</evidence>
<dbReference type="InterPro" id="IPR036318">
    <property type="entry name" value="FAD-bd_PCMH-like_sf"/>
</dbReference>
<dbReference type="Gene3D" id="3.30.43.10">
    <property type="entry name" value="Uridine Diphospho-n-acetylenolpyruvylglucosamine Reductase, domain 2"/>
    <property type="match status" value="1"/>
</dbReference>
<dbReference type="InterPro" id="IPR016169">
    <property type="entry name" value="FAD-bd_PCMH_sub2"/>
</dbReference>
<evidence type="ECO:0000259" key="6">
    <source>
        <dbReference type="PROSITE" id="PS51387"/>
    </source>
</evidence>
<gene>
    <name evidence="7" type="ORF">GCM10009851_21240</name>
</gene>
<keyword evidence="5" id="KW-0560">Oxidoreductase</keyword>
<dbReference type="Pfam" id="PF01565">
    <property type="entry name" value="FAD_binding_4"/>
    <property type="match status" value="1"/>
</dbReference>
<dbReference type="RefSeq" id="WP_259479597.1">
    <property type="nucleotide sequence ID" value="NZ_BAAAQY010000005.1"/>
</dbReference>
<dbReference type="InterPro" id="IPR006094">
    <property type="entry name" value="Oxid_FAD_bind_N"/>
</dbReference>
<comment type="caution">
    <text evidence="7">The sequence shown here is derived from an EMBL/GenBank/DDBJ whole genome shotgun (WGS) entry which is preliminary data.</text>
</comment>
<evidence type="ECO:0000313" key="7">
    <source>
        <dbReference type="EMBL" id="GAA2235991.1"/>
    </source>
</evidence>
<dbReference type="Gene3D" id="3.30.465.10">
    <property type="match status" value="1"/>
</dbReference>
<protein>
    <submittedName>
        <fullName evidence="7">FAD-binding oxidoreductase</fullName>
    </submittedName>
</protein>
<dbReference type="InterPro" id="IPR050416">
    <property type="entry name" value="FAD-linked_Oxidoreductase"/>
</dbReference>
<dbReference type="InterPro" id="IPR006093">
    <property type="entry name" value="Oxy_OxRdtase_FAD_BS"/>
</dbReference>
<comment type="similarity">
    <text evidence="2">Belongs to the oxygen-dependent FAD-linked oxidoreductase family.</text>
</comment>
<dbReference type="Gene3D" id="3.40.462.20">
    <property type="match status" value="1"/>
</dbReference>
<keyword evidence="3" id="KW-0285">Flavoprotein</keyword>